<dbReference type="GO" id="GO:0005737">
    <property type="term" value="C:cytoplasm"/>
    <property type="evidence" value="ECO:0007669"/>
    <property type="project" value="TreeGrafter"/>
</dbReference>
<dbReference type="InterPro" id="IPR001245">
    <property type="entry name" value="Ser-Thr/Tyr_kinase_cat_dom"/>
</dbReference>
<dbReference type="SMART" id="SM00219">
    <property type="entry name" value="TyrKc"/>
    <property type="match status" value="1"/>
</dbReference>
<dbReference type="InParanoid" id="A0A6P6YLC5"/>
<feature type="domain" description="Protein kinase" evidence="15">
    <location>
        <begin position="372"/>
        <end position="667"/>
    </location>
</feature>
<evidence type="ECO:0000256" key="14">
    <source>
        <dbReference type="SAM" id="MobiDB-lite"/>
    </source>
</evidence>
<dbReference type="SUPFAM" id="SSF56112">
    <property type="entry name" value="Protein kinase-like (PK-like)"/>
    <property type="match status" value="1"/>
</dbReference>
<protein>
    <recommendedName>
        <fullName evidence="4">dual-specificity kinase</fullName>
        <ecNumber evidence="4">2.7.12.1</ecNumber>
    </recommendedName>
</protein>
<dbReference type="Gene3D" id="3.30.200.20">
    <property type="entry name" value="Phosphorylase Kinase, domain 1"/>
    <property type="match status" value="1"/>
</dbReference>
<evidence type="ECO:0000256" key="5">
    <source>
        <dbReference type="ARBA" id="ARBA00022527"/>
    </source>
</evidence>
<keyword evidence="16" id="KW-1185">Reference proteome</keyword>
<comment type="cofactor">
    <cofactor evidence="1">
        <name>Mn(2+)</name>
        <dbReference type="ChEBI" id="CHEBI:29035"/>
    </cofactor>
</comment>
<feature type="compositionally biased region" description="Basic and acidic residues" evidence="14">
    <location>
        <begin position="67"/>
        <end position="85"/>
    </location>
</feature>
<name>A0A6P6YLC5_DERPT</name>
<gene>
    <name evidence="17" type="primary">LOC113799565</name>
</gene>
<keyword evidence="9" id="KW-0067">ATP-binding</keyword>
<dbReference type="GeneID" id="113799565"/>
<dbReference type="Pfam" id="PF07714">
    <property type="entry name" value="PK_Tyr_Ser-Thr"/>
    <property type="match status" value="1"/>
</dbReference>
<evidence type="ECO:0000256" key="8">
    <source>
        <dbReference type="ARBA" id="ARBA00022777"/>
    </source>
</evidence>
<evidence type="ECO:0000256" key="9">
    <source>
        <dbReference type="ARBA" id="ARBA00022840"/>
    </source>
</evidence>
<dbReference type="PROSITE" id="PS50011">
    <property type="entry name" value="PROTEIN_KINASE_DOM"/>
    <property type="match status" value="1"/>
</dbReference>
<dbReference type="PROSITE" id="PS00109">
    <property type="entry name" value="PROTEIN_KINASE_TYR"/>
    <property type="match status" value="1"/>
</dbReference>
<evidence type="ECO:0000256" key="11">
    <source>
        <dbReference type="ARBA" id="ARBA00049003"/>
    </source>
</evidence>
<dbReference type="Gene3D" id="1.10.510.10">
    <property type="entry name" value="Transferase(Phosphotransferase) domain 1"/>
    <property type="match status" value="1"/>
</dbReference>
<dbReference type="GO" id="GO:0004674">
    <property type="term" value="F:protein serine/threonine kinase activity"/>
    <property type="evidence" value="ECO:0007669"/>
    <property type="project" value="UniProtKB-KW"/>
</dbReference>
<evidence type="ECO:0000256" key="10">
    <source>
        <dbReference type="ARBA" id="ARBA00023211"/>
    </source>
</evidence>
<evidence type="ECO:0000313" key="16">
    <source>
        <dbReference type="Proteomes" id="UP000515146"/>
    </source>
</evidence>
<dbReference type="KEGG" id="dpte:113799565"/>
<proteinExistence type="inferred from homology"/>
<accession>A0A6P6YLC5</accession>
<dbReference type="InterPro" id="IPR050940">
    <property type="entry name" value="Actin_reg-Ser/Thr_kinase"/>
</dbReference>
<comment type="catalytic activity">
    <reaction evidence="11">
        <text>L-seryl-[protein] + ATP = O-phospho-L-seryl-[protein] + ADP + H(+)</text>
        <dbReference type="Rhea" id="RHEA:17989"/>
        <dbReference type="Rhea" id="RHEA-COMP:9863"/>
        <dbReference type="Rhea" id="RHEA-COMP:11604"/>
        <dbReference type="ChEBI" id="CHEBI:15378"/>
        <dbReference type="ChEBI" id="CHEBI:29999"/>
        <dbReference type="ChEBI" id="CHEBI:30616"/>
        <dbReference type="ChEBI" id="CHEBI:83421"/>
        <dbReference type="ChEBI" id="CHEBI:456216"/>
        <dbReference type="EC" id="2.7.12.1"/>
    </reaction>
</comment>
<comment type="similarity">
    <text evidence="3">Belongs to the protein kinase superfamily. TKL Ser/Thr protein kinase family.</text>
</comment>
<feature type="compositionally biased region" description="Polar residues" evidence="14">
    <location>
        <begin position="335"/>
        <end position="355"/>
    </location>
</feature>
<evidence type="ECO:0000256" key="4">
    <source>
        <dbReference type="ARBA" id="ARBA00013203"/>
    </source>
</evidence>
<dbReference type="InterPro" id="IPR011009">
    <property type="entry name" value="Kinase-like_dom_sf"/>
</dbReference>
<evidence type="ECO:0000259" key="15">
    <source>
        <dbReference type="PROSITE" id="PS50011"/>
    </source>
</evidence>
<keyword evidence="8" id="KW-0418">Kinase</keyword>
<dbReference type="GO" id="GO:0005634">
    <property type="term" value="C:nucleus"/>
    <property type="evidence" value="ECO:0007669"/>
    <property type="project" value="TreeGrafter"/>
</dbReference>
<dbReference type="EC" id="2.7.12.1" evidence="4"/>
<evidence type="ECO:0000256" key="7">
    <source>
        <dbReference type="ARBA" id="ARBA00022741"/>
    </source>
</evidence>
<evidence type="ECO:0000256" key="13">
    <source>
        <dbReference type="ARBA" id="ARBA00051680"/>
    </source>
</evidence>
<comment type="catalytic activity">
    <reaction evidence="12">
        <text>L-threonyl-[protein] + ATP = O-phospho-L-threonyl-[protein] + ADP + H(+)</text>
        <dbReference type="Rhea" id="RHEA:46608"/>
        <dbReference type="Rhea" id="RHEA-COMP:11060"/>
        <dbReference type="Rhea" id="RHEA-COMP:11605"/>
        <dbReference type="ChEBI" id="CHEBI:15378"/>
        <dbReference type="ChEBI" id="CHEBI:30013"/>
        <dbReference type="ChEBI" id="CHEBI:30616"/>
        <dbReference type="ChEBI" id="CHEBI:61977"/>
        <dbReference type="ChEBI" id="CHEBI:456216"/>
        <dbReference type="EC" id="2.7.12.1"/>
    </reaction>
</comment>
<evidence type="ECO:0000313" key="17">
    <source>
        <dbReference type="RefSeq" id="XP_027206020.1"/>
    </source>
</evidence>
<dbReference type="InterPro" id="IPR008266">
    <property type="entry name" value="Tyr_kinase_AS"/>
</dbReference>
<keyword evidence="5" id="KW-0723">Serine/threonine-protein kinase</keyword>
<evidence type="ECO:0000256" key="1">
    <source>
        <dbReference type="ARBA" id="ARBA00001936"/>
    </source>
</evidence>
<feature type="compositionally biased region" description="Acidic residues" evidence="14">
    <location>
        <begin position="86"/>
        <end position="110"/>
    </location>
</feature>
<keyword evidence="6" id="KW-0808">Transferase</keyword>
<dbReference type="PANTHER" id="PTHR46485:SF5">
    <property type="entry name" value="CENTER DIVIDER, ISOFORM A"/>
    <property type="match status" value="1"/>
</dbReference>
<dbReference type="RefSeq" id="XP_027206020.1">
    <property type="nucleotide sequence ID" value="XM_027350219.1"/>
</dbReference>
<organism evidence="16 17">
    <name type="scientific">Dermatophagoides pteronyssinus</name>
    <name type="common">European house dust mite</name>
    <dbReference type="NCBI Taxonomy" id="6956"/>
    <lineage>
        <taxon>Eukaryota</taxon>
        <taxon>Metazoa</taxon>
        <taxon>Ecdysozoa</taxon>
        <taxon>Arthropoda</taxon>
        <taxon>Chelicerata</taxon>
        <taxon>Arachnida</taxon>
        <taxon>Acari</taxon>
        <taxon>Acariformes</taxon>
        <taxon>Sarcoptiformes</taxon>
        <taxon>Astigmata</taxon>
        <taxon>Psoroptidia</taxon>
        <taxon>Analgoidea</taxon>
        <taxon>Pyroglyphidae</taxon>
        <taxon>Dermatophagoidinae</taxon>
        <taxon>Dermatophagoides</taxon>
    </lineage>
</organism>
<dbReference type="InterPro" id="IPR020635">
    <property type="entry name" value="Tyr_kinase_cat_dom"/>
</dbReference>
<keyword evidence="10" id="KW-0464">Manganese</keyword>
<feature type="region of interest" description="Disordered" evidence="14">
    <location>
        <begin position="63"/>
        <end position="115"/>
    </location>
</feature>
<dbReference type="GO" id="GO:0005524">
    <property type="term" value="F:ATP binding"/>
    <property type="evidence" value="ECO:0007669"/>
    <property type="project" value="UniProtKB-KW"/>
</dbReference>
<evidence type="ECO:0000256" key="2">
    <source>
        <dbReference type="ARBA" id="ARBA00001946"/>
    </source>
</evidence>
<dbReference type="OrthoDB" id="20134at2759"/>
<evidence type="ECO:0000256" key="3">
    <source>
        <dbReference type="ARBA" id="ARBA00005843"/>
    </source>
</evidence>
<keyword evidence="7" id="KW-0547">Nucleotide-binding</keyword>
<evidence type="ECO:0000256" key="12">
    <source>
        <dbReference type="ARBA" id="ARBA00049308"/>
    </source>
</evidence>
<feature type="region of interest" description="Disordered" evidence="14">
    <location>
        <begin position="329"/>
        <end position="355"/>
    </location>
</feature>
<dbReference type="GO" id="GO:0046872">
    <property type="term" value="F:metal ion binding"/>
    <property type="evidence" value="ECO:0007669"/>
    <property type="project" value="UniProtKB-KW"/>
</dbReference>
<dbReference type="GO" id="GO:0030036">
    <property type="term" value="P:actin cytoskeleton organization"/>
    <property type="evidence" value="ECO:0007669"/>
    <property type="project" value="TreeGrafter"/>
</dbReference>
<dbReference type="GO" id="GO:0004713">
    <property type="term" value="F:protein tyrosine kinase activity"/>
    <property type="evidence" value="ECO:0007669"/>
    <property type="project" value="InterPro"/>
</dbReference>
<dbReference type="Proteomes" id="UP000515146">
    <property type="component" value="Unplaced"/>
</dbReference>
<comment type="cofactor">
    <cofactor evidence="2">
        <name>Mg(2+)</name>
        <dbReference type="ChEBI" id="CHEBI:18420"/>
    </cofactor>
</comment>
<evidence type="ECO:0000256" key="6">
    <source>
        <dbReference type="ARBA" id="ARBA00022679"/>
    </source>
</evidence>
<dbReference type="AlphaFoldDB" id="A0A6P6YLC5"/>
<sequence>MTTTTTTKATTADECDKQEVLSANIIPDARFINFDSLSKTCVNRLPSASITEHQDDNDDFVIVQPHCKNDDDSSNKSISNEHEDIDRDYDEDELDDADLDDDDDNDDYDEPYDRPYYTDKISILSNRSRLEQKSDHNRLDYLMLDIIKKDDDRDSLVGTSASDEELDISSCHKNNSVANNKFQSSSKEMTACRKSSRFSPFDKDKINASIPINHEVYYSNKKSAANFTEQCHNVSPEPLQLPPTSHSPDTIESSDCDQPYHFTMDAATTYSTNSSQDNLTSLSPLPPLQDMVKLSLSSICNHSLSLPESSIPMTKMNVQITNSNFENCKHESNEDTISSSEHQQQRQSPLYPQSSTLTSIRNAVSHLTRLDDFNVVKLSQGFFSQVFKVTHLPTGKIMVLKMNKNPGNRGNALKEIELLNKLNHPNIVAYMGTVVHEGGLHPLLEYINGGTLEQLIQKYYSSSKSNIVEDTHSDKVLRENVISTKVHRLLNLDKTFIKLMQDVCRGMAYLHSQKYLHRDLASKNIFIRKHFPNDSGEKQCKTEFDDERLEAVIGDFGFATAEPTFEQKLPIVGSPYWLAPECLKNKWYNHKCDIFSYGVICCELNWRTPADPDFLPRMDNYAIDFSKLESGRMDTFLSKIAFMACQYEPEKRPEFQELLSIFNHDVLELAAEQKHQLQNSKRPENDIGSQSSRIHFKRFNSFDSSLVQSRQNSARSIFDSSESPTDIFEQHLQRRRYSTLNRYNSAHS</sequence>
<dbReference type="InterPro" id="IPR000719">
    <property type="entry name" value="Prot_kinase_dom"/>
</dbReference>
<dbReference type="PANTHER" id="PTHR46485">
    <property type="entry name" value="LIM DOMAIN KINASE 1"/>
    <property type="match status" value="1"/>
</dbReference>
<comment type="catalytic activity">
    <reaction evidence="13">
        <text>L-tyrosyl-[protein] + ATP = O-phospho-L-tyrosyl-[protein] + ADP + H(+)</text>
        <dbReference type="Rhea" id="RHEA:10596"/>
        <dbReference type="Rhea" id="RHEA-COMP:10136"/>
        <dbReference type="Rhea" id="RHEA-COMP:20101"/>
        <dbReference type="ChEBI" id="CHEBI:15378"/>
        <dbReference type="ChEBI" id="CHEBI:30616"/>
        <dbReference type="ChEBI" id="CHEBI:46858"/>
        <dbReference type="ChEBI" id="CHEBI:61978"/>
        <dbReference type="ChEBI" id="CHEBI:456216"/>
        <dbReference type="EC" id="2.7.12.1"/>
    </reaction>
</comment>
<reference evidence="17" key="1">
    <citation type="submission" date="2025-08" db="UniProtKB">
        <authorList>
            <consortium name="RefSeq"/>
        </authorList>
    </citation>
    <scope>IDENTIFICATION</scope>
    <source>
        <strain evidence="17">Airmid</strain>
    </source>
</reference>
<dbReference type="CTD" id="42289"/>